<evidence type="ECO:0000313" key="7">
    <source>
        <dbReference type="EMBL" id="QTD47877.1"/>
    </source>
</evidence>
<dbReference type="Proteomes" id="UP000663929">
    <property type="component" value="Chromosome"/>
</dbReference>
<keyword evidence="5" id="KW-1133">Transmembrane helix</keyword>
<evidence type="ECO:0000256" key="3">
    <source>
        <dbReference type="ARBA" id="ARBA00022723"/>
    </source>
</evidence>
<comment type="function">
    <text evidence="5">Possible subunit of a heme lyase.</text>
</comment>
<protein>
    <recommendedName>
        <fullName evidence="5">Cytochrome c-type biogenesis protein</fullName>
    </recommendedName>
</protein>
<accession>A0A8A4TE93</accession>
<keyword evidence="5" id="KW-0732">Signal</keyword>
<dbReference type="InterPro" id="IPR005616">
    <property type="entry name" value="CcmH/CycL/Ccl2/NrfF_N"/>
</dbReference>
<sequence>MRFFLTSILLMLATPLWAQQLVIPDELNEDQAKIYQKVSTAVSAPCCKNAIPVAFHESPMANHIRDNIKAWILEGKSEKAIMAELADMEIGSSGLKVIFTVPEKKGIGLVAWLSPIIGLLLSIGGMFLLLNKRKNEDPTEGDSDLIENYRSRIYADLESTKR</sequence>
<keyword evidence="5" id="KW-0812">Transmembrane</keyword>
<keyword evidence="5" id="KW-0472">Membrane</keyword>
<keyword evidence="3 5" id="KW-0479">Metal-binding</keyword>
<dbReference type="KEGG" id="scor:J3U87_20015"/>
<organism evidence="7 8">
    <name type="scientific">Sulfidibacter corallicola</name>
    <dbReference type="NCBI Taxonomy" id="2818388"/>
    <lineage>
        <taxon>Bacteria</taxon>
        <taxon>Pseudomonadati</taxon>
        <taxon>Acidobacteriota</taxon>
        <taxon>Holophagae</taxon>
        <taxon>Acanthopleuribacterales</taxon>
        <taxon>Acanthopleuribacteraceae</taxon>
        <taxon>Sulfidibacter</taxon>
    </lineage>
</organism>
<evidence type="ECO:0000259" key="6">
    <source>
        <dbReference type="Pfam" id="PF03918"/>
    </source>
</evidence>
<evidence type="ECO:0000256" key="4">
    <source>
        <dbReference type="ARBA" id="ARBA00023004"/>
    </source>
</evidence>
<dbReference type="GO" id="GO:0046872">
    <property type="term" value="F:metal ion binding"/>
    <property type="evidence" value="ECO:0007669"/>
    <property type="project" value="UniProtKB-KW"/>
</dbReference>
<dbReference type="Pfam" id="PF03918">
    <property type="entry name" value="CcmH"/>
    <property type="match status" value="1"/>
</dbReference>
<reference evidence="7" key="1">
    <citation type="submission" date="2021-03" db="EMBL/GenBank/DDBJ databases">
        <title>Acanthopleuribacteraceae sp. M133.</title>
        <authorList>
            <person name="Wang G."/>
        </authorList>
    </citation>
    <scope>NUCLEOTIDE SEQUENCE</scope>
    <source>
        <strain evidence="7">M133</strain>
    </source>
</reference>
<gene>
    <name evidence="7" type="ORF">J3U87_20015</name>
</gene>
<feature type="chain" id="PRO_5035339171" description="Cytochrome c-type biogenesis protein" evidence="5">
    <location>
        <begin position="19"/>
        <end position="162"/>
    </location>
</feature>
<evidence type="ECO:0000256" key="1">
    <source>
        <dbReference type="ARBA" id="ARBA00010342"/>
    </source>
</evidence>
<dbReference type="Gene3D" id="1.10.8.640">
    <property type="entry name" value="Cytochrome C biogenesis protein"/>
    <property type="match status" value="1"/>
</dbReference>
<name>A0A8A4TE93_SULCO</name>
<evidence type="ECO:0000256" key="5">
    <source>
        <dbReference type="RuleBase" id="RU364112"/>
    </source>
</evidence>
<feature type="signal peptide" evidence="5">
    <location>
        <begin position="1"/>
        <end position="18"/>
    </location>
</feature>
<dbReference type="RefSeq" id="WP_237377544.1">
    <property type="nucleotide sequence ID" value="NZ_CP071793.1"/>
</dbReference>
<dbReference type="EMBL" id="CP071793">
    <property type="protein sequence ID" value="QTD47877.1"/>
    <property type="molecule type" value="Genomic_DNA"/>
</dbReference>
<keyword evidence="8" id="KW-1185">Reference proteome</keyword>
<dbReference type="AlphaFoldDB" id="A0A8A4TE93"/>
<comment type="similarity">
    <text evidence="1 5">Belongs to the CcmH/CycL/Ccl2/NrfF family.</text>
</comment>
<dbReference type="InterPro" id="IPR038297">
    <property type="entry name" value="CcmH/CycL/NrfF/Ccl2_sf"/>
</dbReference>
<evidence type="ECO:0000313" key="8">
    <source>
        <dbReference type="Proteomes" id="UP000663929"/>
    </source>
</evidence>
<feature type="domain" description="CcmH/CycL/Ccl2/NrfF N-terminal" evidence="6">
    <location>
        <begin position="10"/>
        <end position="140"/>
    </location>
</feature>
<keyword evidence="2 5" id="KW-0349">Heme</keyword>
<keyword evidence="4 5" id="KW-0408">Iron</keyword>
<evidence type="ECO:0000256" key="2">
    <source>
        <dbReference type="ARBA" id="ARBA00022617"/>
    </source>
</evidence>
<proteinExistence type="inferred from homology"/>
<feature type="transmembrane region" description="Helical" evidence="5">
    <location>
        <begin position="109"/>
        <end position="130"/>
    </location>
</feature>